<dbReference type="AlphaFoldDB" id="A0A0D6NID5"/>
<gene>
    <name evidence="2" type="ORF">Abor_013_122</name>
</gene>
<reference evidence="2 3" key="1">
    <citation type="submission" date="2012-11" db="EMBL/GenBank/DDBJ databases">
        <title>Whole genome sequence of Acetobacter orientalis 21F-2.</title>
        <authorList>
            <person name="Azuma Y."/>
            <person name="Higashiura N."/>
            <person name="Hirakawa H."/>
            <person name="Matsushita K."/>
        </authorList>
    </citation>
    <scope>NUCLEOTIDE SEQUENCE [LARGE SCALE GENOMIC DNA]</scope>
    <source>
        <strain evidence="2 3">21F-2</strain>
    </source>
</reference>
<name>A0A0D6NID5_9PROT</name>
<comment type="caution">
    <text evidence="2">The sequence shown here is derived from an EMBL/GenBank/DDBJ whole genome shotgun (WGS) entry which is preliminary data.</text>
</comment>
<dbReference type="InterPro" id="IPR016181">
    <property type="entry name" value="Acyl_CoA_acyltransferase"/>
</dbReference>
<protein>
    <submittedName>
        <fullName evidence="2">N-acetyltransferase GCN5</fullName>
    </submittedName>
</protein>
<feature type="domain" description="N-acetyltransferase" evidence="1">
    <location>
        <begin position="7"/>
        <end position="170"/>
    </location>
</feature>
<dbReference type="GeneID" id="76203968"/>
<dbReference type="EMBL" id="BAMX01000013">
    <property type="protein sequence ID" value="GAN65812.1"/>
    <property type="molecule type" value="Genomic_DNA"/>
</dbReference>
<dbReference type="Pfam" id="PF00583">
    <property type="entry name" value="Acetyltransf_1"/>
    <property type="match status" value="1"/>
</dbReference>
<dbReference type="Gene3D" id="3.40.630.30">
    <property type="match status" value="1"/>
</dbReference>
<dbReference type="SUPFAM" id="SSF55729">
    <property type="entry name" value="Acyl-CoA N-acyltransferases (Nat)"/>
    <property type="match status" value="1"/>
</dbReference>
<dbReference type="Proteomes" id="UP000032670">
    <property type="component" value="Unassembled WGS sequence"/>
</dbReference>
<dbReference type="InterPro" id="IPR000182">
    <property type="entry name" value="GNAT_dom"/>
</dbReference>
<evidence type="ECO:0000313" key="2">
    <source>
        <dbReference type="EMBL" id="GAN65812.1"/>
    </source>
</evidence>
<proteinExistence type="predicted"/>
<dbReference type="STRING" id="1231341.Abor_013_122"/>
<accession>A0A6N3SZ08</accession>
<dbReference type="GO" id="GO:0016747">
    <property type="term" value="F:acyltransferase activity, transferring groups other than amino-acyl groups"/>
    <property type="evidence" value="ECO:0007669"/>
    <property type="project" value="InterPro"/>
</dbReference>
<evidence type="ECO:0000259" key="1">
    <source>
        <dbReference type="PROSITE" id="PS51186"/>
    </source>
</evidence>
<dbReference type="PROSITE" id="PS51186">
    <property type="entry name" value="GNAT"/>
    <property type="match status" value="1"/>
</dbReference>
<keyword evidence="3" id="KW-1185">Reference proteome</keyword>
<accession>A0A0D6NID5</accession>
<evidence type="ECO:0000313" key="3">
    <source>
        <dbReference type="Proteomes" id="UP000032670"/>
    </source>
</evidence>
<dbReference type="CDD" id="cd04301">
    <property type="entry name" value="NAT_SF"/>
    <property type="match status" value="1"/>
</dbReference>
<keyword evidence="2" id="KW-0808">Transferase</keyword>
<organism evidence="2 3">
    <name type="scientific">Acetobacter orientalis</name>
    <dbReference type="NCBI Taxonomy" id="146474"/>
    <lineage>
        <taxon>Bacteria</taxon>
        <taxon>Pseudomonadati</taxon>
        <taxon>Pseudomonadota</taxon>
        <taxon>Alphaproteobacteria</taxon>
        <taxon>Acetobacterales</taxon>
        <taxon>Acetobacteraceae</taxon>
        <taxon>Acetobacter</taxon>
    </lineage>
</organism>
<dbReference type="RefSeq" id="WP_048840848.1">
    <property type="nucleotide sequence ID" value="NZ_BAMX01000013.1"/>
</dbReference>
<sequence length="171" mass="18970">MTPLAPIIWRAMTPDDLDATQDLAAHIHTDYPESHEVFTQRLTVAPEGCHVLASPNGLEGYMISHPWQGTITPALNTLLPPLPAHPDRWYIHDLALSEAARGQGFAQQAITLAEQAARARKLARLTLVSTRHALRFWYKQGFEPETIPPAEHTILASYDPEAQLLSRALSP</sequence>